<dbReference type="EMBL" id="FODS01000006">
    <property type="protein sequence ID" value="SEO49222.1"/>
    <property type="molecule type" value="Genomic_DNA"/>
</dbReference>
<organism evidence="2 3">
    <name type="scientific">Salinihabitans flavidus</name>
    <dbReference type="NCBI Taxonomy" id="569882"/>
    <lineage>
        <taxon>Bacteria</taxon>
        <taxon>Pseudomonadati</taxon>
        <taxon>Pseudomonadota</taxon>
        <taxon>Alphaproteobacteria</taxon>
        <taxon>Rhodobacterales</taxon>
        <taxon>Roseobacteraceae</taxon>
        <taxon>Salinihabitans</taxon>
    </lineage>
</organism>
<dbReference type="Proteomes" id="UP000198893">
    <property type="component" value="Unassembled WGS sequence"/>
</dbReference>
<evidence type="ECO:0000313" key="2">
    <source>
        <dbReference type="EMBL" id="SEO49222.1"/>
    </source>
</evidence>
<dbReference type="STRING" id="569882.SAMN04490248_10610"/>
<evidence type="ECO:0000259" key="1">
    <source>
        <dbReference type="Pfam" id="PF20056"/>
    </source>
</evidence>
<sequence>MTRVLRLGDPVRHFWMTRSVARVVGLSLSAAMADGRLPPQEYEAMVARCRCCQRVSDCELWLAMQTGRAETAPEFCQHRDILDQIGKQAGTTREERN</sequence>
<proteinExistence type="predicted"/>
<dbReference type="Pfam" id="PF20056">
    <property type="entry name" value="DUF6455"/>
    <property type="match status" value="1"/>
</dbReference>
<reference evidence="2 3" key="1">
    <citation type="submission" date="2016-10" db="EMBL/GenBank/DDBJ databases">
        <authorList>
            <person name="de Groot N.N."/>
        </authorList>
    </citation>
    <scope>NUCLEOTIDE SEQUENCE [LARGE SCALE GENOMIC DNA]</scope>
    <source>
        <strain evidence="2 3">DSM 27842</strain>
    </source>
</reference>
<dbReference type="InterPro" id="IPR045601">
    <property type="entry name" value="DUF6455"/>
</dbReference>
<feature type="domain" description="DUF6455" evidence="1">
    <location>
        <begin position="8"/>
        <end position="86"/>
    </location>
</feature>
<name>A0A1H8Q4P0_9RHOB</name>
<gene>
    <name evidence="2" type="ORF">SAMN04490248_10610</name>
</gene>
<accession>A0A1H8Q4P0</accession>
<dbReference type="OrthoDB" id="7859249at2"/>
<dbReference type="AlphaFoldDB" id="A0A1H8Q4P0"/>
<keyword evidence="3" id="KW-1185">Reference proteome</keyword>
<protein>
    <recommendedName>
        <fullName evidence="1">DUF6455 domain-containing protein</fullName>
    </recommendedName>
</protein>
<dbReference type="RefSeq" id="WP_093116785.1">
    <property type="nucleotide sequence ID" value="NZ_FODS01000006.1"/>
</dbReference>
<evidence type="ECO:0000313" key="3">
    <source>
        <dbReference type="Proteomes" id="UP000198893"/>
    </source>
</evidence>